<protein>
    <submittedName>
        <fullName evidence="1">Uncharacterized protein</fullName>
    </submittedName>
</protein>
<dbReference type="HOGENOM" id="CLU_2452419_0_0_6"/>
<dbReference type="AlphaFoldDB" id="A1SX30"/>
<dbReference type="Proteomes" id="UP000000639">
    <property type="component" value="Chromosome"/>
</dbReference>
<dbReference type="STRING" id="357804.Ping_2304"/>
<dbReference type="EMBL" id="CP000510">
    <property type="protein sequence ID" value="ABM04045.1"/>
    <property type="molecule type" value="Genomic_DNA"/>
</dbReference>
<accession>A1SX30</accession>
<evidence type="ECO:0000313" key="2">
    <source>
        <dbReference type="Proteomes" id="UP000000639"/>
    </source>
</evidence>
<sequence>MINNQTKTARQFPTIFIAQSIPLASGNMERQICQEKFERWSLRQRPERRRAGRPVSFTAVQVYERVSSACPLISLGSALHMDVLSEPVR</sequence>
<organism evidence="1 2">
    <name type="scientific">Psychromonas ingrahamii (strain DSM 17664 / CCUG 51855 / 37)</name>
    <dbReference type="NCBI Taxonomy" id="357804"/>
    <lineage>
        <taxon>Bacteria</taxon>
        <taxon>Pseudomonadati</taxon>
        <taxon>Pseudomonadota</taxon>
        <taxon>Gammaproteobacteria</taxon>
        <taxon>Alteromonadales</taxon>
        <taxon>Psychromonadaceae</taxon>
        <taxon>Psychromonas</taxon>
    </lineage>
</organism>
<keyword evidence="2" id="KW-1185">Reference proteome</keyword>
<evidence type="ECO:0000313" key="1">
    <source>
        <dbReference type="EMBL" id="ABM04045.1"/>
    </source>
</evidence>
<proteinExistence type="predicted"/>
<name>A1SX30_PSYIN</name>
<dbReference type="KEGG" id="pin:Ping_2304"/>
<gene>
    <name evidence="1" type="ordered locus">Ping_2304</name>
</gene>
<reference evidence="1 2" key="1">
    <citation type="submission" date="2007-01" db="EMBL/GenBank/DDBJ databases">
        <title>Complete sequence of Psychromonas ingrahamii 37.</title>
        <authorList>
            <consortium name="US DOE Joint Genome Institute"/>
            <person name="Copeland A."/>
            <person name="Lucas S."/>
            <person name="Lapidus A."/>
            <person name="Barry K."/>
            <person name="Detter J.C."/>
            <person name="Glavina del Rio T."/>
            <person name="Hammon N."/>
            <person name="Israni S."/>
            <person name="Dalin E."/>
            <person name="Tice H."/>
            <person name="Pitluck S."/>
            <person name="Thompson L.S."/>
            <person name="Brettin T."/>
            <person name="Bruce D."/>
            <person name="Han C."/>
            <person name="Tapia R."/>
            <person name="Schmutz J."/>
            <person name="Larimer F."/>
            <person name="Land M."/>
            <person name="Hauser L."/>
            <person name="Kyrpides N."/>
            <person name="Ivanova N."/>
            <person name="Staley J."/>
            <person name="Richardson P."/>
        </authorList>
    </citation>
    <scope>NUCLEOTIDE SEQUENCE [LARGE SCALE GENOMIC DNA]</scope>
    <source>
        <strain evidence="1 2">37</strain>
    </source>
</reference>